<dbReference type="Pfam" id="PF10190">
    <property type="entry name" value="Tmemb_170"/>
    <property type="match status" value="1"/>
</dbReference>
<dbReference type="GO" id="GO:0016020">
    <property type="term" value="C:membrane"/>
    <property type="evidence" value="ECO:0007669"/>
    <property type="project" value="UniProtKB-SubCell"/>
</dbReference>
<gene>
    <name evidence="7" type="ORF">ROZALSC1DRAFT_20424</name>
</gene>
<dbReference type="Proteomes" id="UP000281549">
    <property type="component" value="Unassembled WGS sequence"/>
</dbReference>
<comment type="subcellular location">
    <subcellularLocation>
        <location evidence="1">Membrane</location>
        <topology evidence="1">Multi-pass membrane protein</topology>
    </subcellularLocation>
</comment>
<dbReference type="EMBL" id="ML004945">
    <property type="protein sequence ID" value="RKP21557.1"/>
    <property type="molecule type" value="Genomic_DNA"/>
</dbReference>
<keyword evidence="5 6" id="KW-0472">Membrane</keyword>
<feature type="transmembrane region" description="Helical" evidence="6">
    <location>
        <begin position="35"/>
        <end position="53"/>
    </location>
</feature>
<dbReference type="InterPro" id="IPR019334">
    <property type="entry name" value="TMEM170A/B/YPR153W-like"/>
</dbReference>
<evidence type="ECO:0000256" key="6">
    <source>
        <dbReference type="SAM" id="Phobius"/>
    </source>
</evidence>
<evidence type="ECO:0000256" key="1">
    <source>
        <dbReference type="ARBA" id="ARBA00004141"/>
    </source>
</evidence>
<keyword evidence="3 6" id="KW-0812">Transmembrane</keyword>
<evidence type="ECO:0000313" key="8">
    <source>
        <dbReference type="Proteomes" id="UP000281549"/>
    </source>
</evidence>
<protein>
    <submittedName>
        <fullName evidence="7">Uncharacterized protein</fullName>
    </submittedName>
</protein>
<feature type="transmembrane region" description="Helical" evidence="6">
    <location>
        <begin position="65"/>
        <end position="85"/>
    </location>
</feature>
<sequence>MSSSDIESLIECSSLSIPPWPSLFATVNLECYQHIWPFITIWGIVFSMCFYFIGGMRAYWTFRKWIYSIFIMPLFVVVGASVAFMTSMPIGIVIGLLYEAGRFKMAPWVAMIWGLLLSLFMVLGSMTSTTSFL</sequence>
<dbReference type="AlphaFoldDB" id="A0A4P9YPA5"/>
<proteinExistence type="inferred from homology"/>
<reference evidence="8" key="1">
    <citation type="journal article" date="2018" name="Nat. Microbiol.">
        <title>Leveraging single-cell genomics to expand the fungal tree of life.</title>
        <authorList>
            <person name="Ahrendt S.R."/>
            <person name="Quandt C.A."/>
            <person name="Ciobanu D."/>
            <person name="Clum A."/>
            <person name="Salamov A."/>
            <person name="Andreopoulos B."/>
            <person name="Cheng J.F."/>
            <person name="Woyke T."/>
            <person name="Pelin A."/>
            <person name="Henrissat B."/>
            <person name="Reynolds N.K."/>
            <person name="Benny G.L."/>
            <person name="Smith M.E."/>
            <person name="James T.Y."/>
            <person name="Grigoriev I.V."/>
        </authorList>
    </citation>
    <scope>NUCLEOTIDE SEQUENCE [LARGE SCALE GENOMIC DNA]</scope>
    <source>
        <strain evidence="8">CSF55</strain>
    </source>
</reference>
<evidence type="ECO:0000313" key="7">
    <source>
        <dbReference type="EMBL" id="RKP21557.1"/>
    </source>
</evidence>
<evidence type="ECO:0000256" key="3">
    <source>
        <dbReference type="ARBA" id="ARBA00022692"/>
    </source>
</evidence>
<feature type="transmembrane region" description="Helical" evidence="6">
    <location>
        <begin position="105"/>
        <end position="123"/>
    </location>
</feature>
<comment type="similarity">
    <text evidence="2">Belongs to the TMEM170 family.</text>
</comment>
<evidence type="ECO:0000256" key="4">
    <source>
        <dbReference type="ARBA" id="ARBA00022989"/>
    </source>
</evidence>
<keyword evidence="4 6" id="KW-1133">Transmembrane helix</keyword>
<organism evidence="7 8">
    <name type="scientific">Rozella allomycis (strain CSF55)</name>
    <dbReference type="NCBI Taxonomy" id="988480"/>
    <lineage>
        <taxon>Eukaryota</taxon>
        <taxon>Fungi</taxon>
        <taxon>Fungi incertae sedis</taxon>
        <taxon>Cryptomycota</taxon>
        <taxon>Cryptomycota incertae sedis</taxon>
        <taxon>Rozella</taxon>
    </lineage>
</organism>
<accession>A0A4P9YPA5</accession>
<evidence type="ECO:0000256" key="2">
    <source>
        <dbReference type="ARBA" id="ARBA00006325"/>
    </source>
</evidence>
<dbReference type="PANTHER" id="PTHR22779:SF6">
    <property type="entry name" value="SD17342P"/>
    <property type="match status" value="1"/>
</dbReference>
<evidence type="ECO:0000256" key="5">
    <source>
        <dbReference type="ARBA" id="ARBA00023136"/>
    </source>
</evidence>
<dbReference type="PANTHER" id="PTHR22779">
    <property type="entry name" value="SD17342P"/>
    <property type="match status" value="1"/>
</dbReference>
<name>A0A4P9YPA5_ROZAC</name>